<organism evidence="1">
    <name type="scientific">Anopheles braziliensis</name>
    <dbReference type="NCBI Taxonomy" id="58242"/>
    <lineage>
        <taxon>Eukaryota</taxon>
        <taxon>Metazoa</taxon>
        <taxon>Ecdysozoa</taxon>
        <taxon>Arthropoda</taxon>
        <taxon>Hexapoda</taxon>
        <taxon>Insecta</taxon>
        <taxon>Pterygota</taxon>
        <taxon>Neoptera</taxon>
        <taxon>Endopterygota</taxon>
        <taxon>Diptera</taxon>
        <taxon>Nematocera</taxon>
        <taxon>Culicoidea</taxon>
        <taxon>Culicidae</taxon>
        <taxon>Anophelinae</taxon>
        <taxon>Anopheles</taxon>
    </lineage>
</organism>
<sequence>MLNLHYFYPRHWHRLILVVWWCPVRQSLNLLAFYPLNTIYIDDKNYHTIHALFQALTDETSELELLAP</sequence>
<accession>A0A2M3ZSV3</accession>
<evidence type="ECO:0000313" key="1">
    <source>
        <dbReference type="EMBL" id="MBW31448.1"/>
    </source>
</evidence>
<name>A0A2M3ZSV3_9DIPT</name>
<reference evidence="1" key="1">
    <citation type="submission" date="2018-01" db="EMBL/GenBank/DDBJ databases">
        <title>An insight into the sialome of Amazonian anophelines.</title>
        <authorList>
            <person name="Ribeiro J.M."/>
            <person name="Scarpassa V."/>
            <person name="Calvo E."/>
        </authorList>
    </citation>
    <scope>NUCLEOTIDE SEQUENCE</scope>
    <source>
        <tissue evidence="1">Salivary glands</tissue>
    </source>
</reference>
<protein>
    <submittedName>
        <fullName evidence="1">Putative secreted peptide</fullName>
    </submittedName>
</protein>
<dbReference type="AlphaFoldDB" id="A0A2M3ZSV3"/>
<proteinExistence type="predicted"/>
<dbReference type="EMBL" id="GGFM01010697">
    <property type="protein sequence ID" value="MBW31448.1"/>
    <property type="molecule type" value="Transcribed_RNA"/>
</dbReference>